<proteinExistence type="predicted"/>
<keyword evidence="2" id="KW-1185">Reference proteome</keyword>
<feature type="non-terminal residue" evidence="1">
    <location>
        <position position="200"/>
    </location>
</feature>
<gene>
    <name evidence="1" type="ORF">KCU98_g2650</name>
</gene>
<dbReference type="EMBL" id="JAHFXS010000154">
    <property type="protein sequence ID" value="KAG9988384.1"/>
    <property type="molecule type" value="Genomic_DNA"/>
</dbReference>
<organism evidence="1 2">
    <name type="scientific">Aureobasidium melanogenum</name>
    <name type="common">Aureobasidium pullulans var. melanogenum</name>
    <dbReference type="NCBI Taxonomy" id="46634"/>
    <lineage>
        <taxon>Eukaryota</taxon>
        <taxon>Fungi</taxon>
        <taxon>Dikarya</taxon>
        <taxon>Ascomycota</taxon>
        <taxon>Pezizomycotina</taxon>
        <taxon>Dothideomycetes</taxon>
        <taxon>Dothideomycetidae</taxon>
        <taxon>Dothideales</taxon>
        <taxon>Saccotheciaceae</taxon>
        <taxon>Aureobasidium</taxon>
    </lineage>
</organism>
<sequence>MAHINLERDELPVQPGAEKHMGSLTDHGREVYLEWSTQQKLPHLRAINGIAGDILDDVIDCYRAAQKMAASLLCDHILDEACKIGKTTDLVLAQTHIDTAYFGLPITKGTTEGPLCHFHTAITTYYERELPPGTLKAPTWLARPVYLDLPAQFRFDLFMMQSESIMTQNPCSTPEKFMTRAQHIIQTERLPAEEDAAGNA</sequence>
<comment type="caution">
    <text evidence="1">The sequence shown here is derived from an EMBL/GenBank/DDBJ whole genome shotgun (WGS) entry which is preliminary data.</text>
</comment>
<accession>A0A9P8K0D2</accession>
<reference evidence="1" key="2">
    <citation type="submission" date="2021-08" db="EMBL/GenBank/DDBJ databases">
        <authorList>
            <person name="Gostincar C."/>
            <person name="Sun X."/>
            <person name="Song Z."/>
            <person name="Gunde-Cimerman N."/>
        </authorList>
    </citation>
    <scope>NUCLEOTIDE SEQUENCE</scope>
    <source>
        <strain evidence="1">EXF-9298</strain>
    </source>
</reference>
<dbReference type="AlphaFoldDB" id="A0A9P8K0D2"/>
<protein>
    <submittedName>
        <fullName evidence="1">Uncharacterized protein</fullName>
    </submittedName>
</protein>
<dbReference type="Proteomes" id="UP000729357">
    <property type="component" value="Unassembled WGS sequence"/>
</dbReference>
<evidence type="ECO:0000313" key="2">
    <source>
        <dbReference type="Proteomes" id="UP000729357"/>
    </source>
</evidence>
<evidence type="ECO:0000313" key="1">
    <source>
        <dbReference type="EMBL" id="KAG9988384.1"/>
    </source>
</evidence>
<name>A0A9P8K0D2_AURME</name>
<reference evidence="1" key="1">
    <citation type="journal article" date="2021" name="J Fungi (Basel)">
        <title>Virulence traits and population genomics of the black yeast Aureobasidium melanogenum.</title>
        <authorList>
            <person name="Cernosa A."/>
            <person name="Sun X."/>
            <person name="Gostincar C."/>
            <person name="Fang C."/>
            <person name="Gunde-Cimerman N."/>
            <person name="Song Z."/>
        </authorList>
    </citation>
    <scope>NUCLEOTIDE SEQUENCE</scope>
    <source>
        <strain evidence="1">EXF-9298</strain>
    </source>
</reference>